<evidence type="ECO:0000313" key="1">
    <source>
        <dbReference type="EMBL" id="SQC02274.1"/>
    </source>
</evidence>
<evidence type="ECO:0000313" key="2">
    <source>
        <dbReference type="Proteomes" id="UP000250245"/>
    </source>
</evidence>
<dbReference type="AlphaFoldDB" id="A0A2X3BR65"/>
<reference evidence="1 2" key="1">
    <citation type="submission" date="2018-06" db="EMBL/GenBank/DDBJ databases">
        <authorList>
            <consortium name="Pathogen Informatics"/>
            <person name="Doyle S."/>
        </authorList>
    </citation>
    <scope>NUCLEOTIDE SEQUENCE [LARGE SCALE GENOMIC DNA]</scope>
    <source>
        <strain evidence="1 2">NCTC11820</strain>
    </source>
</reference>
<protein>
    <submittedName>
        <fullName evidence="1">Uncharacterized protein</fullName>
    </submittedName>
</protein>
<proteinExistence type="predicted"/>
<gene>
    <name evidence="1" type="ORF">NCTC11820_02162</name>
</gene>
<sequence length="102" mass="11438">MLEPDEDETAVRHQWQELGITATLTLIPNEGGNRLQSVQKYLNAKLDMDPLTSISVYLPRYVPKCKALGLLHNAAERTYARHLVRLARVTITWGQLIGGKGI</sequence>
<dbReference type="RefSeq" id="WP_252893385.1">
    <property type="nucleotide sequence ID" value="NZ_UASJ01000014.1"/>
</dbReference>
<accession>A0A2X3BR65</accession>
<organism evidence="1 2">
    <name type="scientific">Mobiluncus curtisii</name>
    <dbReference type="NCBI Taxonomy" id="2051"/>
    <lineage>
        <taxon>Bacteria</taxon>
        <taxon>Bacillati</taxon>
        <taxon>Actinomycetota</taxon>
        <taxon>Actinomycetes</taxon>
        <taxon>Actinomycetales</taxon>
        <taxon>Actinomycetaceae</taxon>
        <taxon>Mobiluncus</taxon>
    </lineage>
</organism>
<name>A0A2X3BR65_9ACTO</name>
<dbReference type="Proteomes" id="UP000250245">
    <property type="component" value="Unassembled WGS sequence"/>
</dbReference>
<dbReference type="EMBL" id="UASJ01000014">
    <property type="protein sequence ID" value="SQC02274.1"/>
    <property type="molecule type" value="Genomic_DNA"/>
</dbReference>